<gene>
    <name evidence="5" type="ORF">ALEPTO_LOCUS8455</name>
</gene>
<evidence type="ECO:0000256" key="1">
    <source>
        <dbReference type="ARBA" id="ARBA00022527"/>
    </source>
</evidence>
<dbReference type="Proteomes" id="UP000789508">
    <property type="component" value="Unassembled WGS sequence"/>
</dbReference>
<dbReference type="InterPro" id="IPR052969">
    <property type="entry name" value="Thr-specific_kinase-like"/>
</dbReference>
<feature type="domain" description="Alpha-type protein kinase" evidence="4">
    <location>
        <begin position="244"/>
        <end position="468"/>
    </location>
</feature>
<dbReference type="SMART" id="SM00811">
    <property type="entry name" value="Alpha_kinase"/>
    <property type="match status" value="1"/>
</dbReference>
<dbReference type="SUPFAM" id="SSF53300">
    <property type="entry name" value="vWA-like"/>
    <property type="match status" value="1"/>
</dbReference>
<evidence type="ECO:0000313" key="6">
    <source>
        <dbReference type="Proteomes" id="UP000789508"/>
    </source>
</evidence>
<dbReference type="GO" id="GO:0005524">
    <property type="term" value="F:ATP binding"/>
    <property type="evidence" value="ECO:0007669"/>
    <property type="project" value="InterPro"/>
</dbReference>
<evidence type="ECO:0000256" key="3">
    <source>
        <dbReference type="ARBA" id="ARBA00022777"/>
    </source>
</evidence>
<dbReference type="PROSITE" id="PS51158">
    <property type="entry name" value="ALPHA_KINASE"/>
    <property type="match status" value="1"/>
</dbReference>
<accession>A0A9N9CM10</accession>
<name>A0A9N9CM10_9GLOM</name>
<dbReference type="Gene3D" id="3.40.50.410">
    <property type="entry name" value="von Willebrand factor, type A domain"/>
    <property type="match status" value="1"/>
</dbReference>
<feature type="non-terminal residue" evidence="5">
    <location>
        <position position="1"/>
    </location>
</feature>
<keyword evidence="6" id="KW-1185">Reference proteome</keyword>
<dbReference type="AlphaFoldDB" id="A0A9N9CM10"/>
<dbReference type="OrthoDB" id="301415at2759"/>
<dbReference type="EMBL" id="CAJVPS010004813">
    <property type="protein sequence ID" value="CAG8608350.1"/>
    <property type="molecule type" value="Genomic_DNA"/>
</dbReference>
<dbReference type="InterPro" id="IPR011009">
    <property type="entry name" value="Kinase-like_dom_sf"/>
</dbReference>
<dbReference type="Pfam" id="PF02816">
    <property type="entry name" value="Alpha_kinase"/>
    <property type="match status" value="1"/>
</dbReference>
<dbReference type="GO" id="GO:0004674">
    <property type="term" value="F:protein serine/threonine kinase activity"/>
    <property type="evidence" value="ECO:0007669"/>
    <property type="project" value="UniProtKB-KW"/>
</dbReference>
<dbReference type="PANTHER" id="PTHR47763">
    <property type="entry name" value="ALPHA-PROTEIN KINASE VWKA"/>
    <property type="match status" value="1"/>
</dbReference>
<dbReference type="Gene3D" id="3.30.200.20">
    <property type="entry name" value="Phosphorylase Kinase, domain 1"/>
    <property type="match status" value="1"/>
</dbReference>
<sequence length="471" mass="53868">SMKRHIAAAKDSILQVTEFFKSINPCIKLRIGFYGYRDHCDGSSRLQKFNFTSSCEEFRANLTTVKATGGGDEPEDVLGGLNAAITEMEWGDGTKVLFHIGDCPPHGRRFTTLKDTYPDGDPNGLTAECVLEKMQSKNIFYVFGKITKKTDTMIEVFSSIIGEFQIFELVGDDPLELINKFVAATTKSVNMSVNMFITLTPFSKGDYNARFPREGRDINPNVPDWERLLPRKGIMLCYYLPKNIEELKNTLYFEKENLIAKYFDFKIAQEPFAEGEERYGYFAINTKCNPPRRVVMKEFLSEREDTFEKYLESIEISAITTYLSIKFNSAAGRKNIPLVNFVRVHLVRATMSSRTVYYSVEPELQGAEFRRFNSNSGFITEYRPVLEAFSHFTYQHTDGFLVVCDLQGIELSEVEHHASRFLLTDPAIHCVDPLRFGKTNLGKDGIKRCFLANHRCNDICNKLHLRRIDNA</sequence>
<organism evidence="5 6">
    <name type="scientific">Ambispora leptoticha</name>
    <dbReference type="NCBI Taxonomy" id="144679"/>
    <lineage>
        <taxon>Eukaryota</taxon>
        <taxon>Fungi</taxon>
        <taxon>Fungi incertae sedis</taxon>
        <taxon>Mucoromycota</taxon>
        <taxon>Glomeromycotina</taxon>
        <taxon>Glomeromycetes</taxon>
        <taxon>Archaeosporales</taxon>
        <taxon>Ambisporaceae</taxon>
        <taxon>Ambispora</taxon>
    </lineage>
</organism>
<keyword evidence="3" id="KW-0418">Kinase</keyword>
<keyword evidence="2" id="KW-0808">Transferase</keyword>
<proteinExistence type="predicted"/>
<evidence type="ECO:0000259" key="4">
    <source>
        <dbReference type="PROSITE" id="PS51158"/>
    </source>
</evidence>
<evidence type="ECO:0000313" key="5">
    <source>
        <dbReference type="EMBL" id="CAG8608350.1"/>
    </source>
</evidence>
<dbReference type="Gene3D" id="3.20.200.10">
    <property type="entry name" value="MHCK/EF2 kinase"/>
    <property type="match status" value="1"/>
</dbReference>
<reference evidence="5" key="1">
    <citation type="submission" date="2021-06" db="EMBL/GenBank/DDBJ databases">
        <authorList>
            <person name="Kallberg Y."/>
            <person name="Tangrot J."/>
            <person name="Rosling A."/>
        </authorList>
    </citation>
    <scope>NUCLEOTIDE SEQUENCE</scope>
    <source>
        <strain evidence="5">FL130A</strain>
    </source>
</reference>
<protein>
    <submittedName>
        <fullName evidence="5">4744_t:CDS:1</fullName>
    </submittedName>
</protein>
<comment type="caution">
    <text evidence="5">The sequence shown here is derived from an EMBL/GenBank/DDBJ whole genome shotgun (WGS) entry which is preliminary data.</text>
</comment>
<evidence type="ECO:0000256" key="2">
    <source>
        <dbReference type="ARBA" id="ARBA00022679"/>
    </source>
</evidence>
<dbReference type="SUPFAM" id="SSF56112">
    <property type="entry name" value="Protein kinase-like (PK-like)"/>
    <property type="match status" value="1"/>
</dbReference>
<dbReference type="InterPro" id="IPR004166">
    <property type="entry name" value="a-kinase_dom"/>
</dbReference>
<dbReference type="InterPro" id="IPR036465">
    <property type="entry name" value="vWFA_dom_sf"/>
</dbReference>
<keyword evidence="1" id="KW-0723">Serine/threonine-protein kinase</keyword>
<dbReference type="PANTHER" id="PTHR47763:SF4">
    <property type="entry name" value="ALPHA-PROTEIN KINASE VWKA"/>
    <property type="match status" value="1"/>
</dbReference>